<dbReference type="PANTHER" id="PTHR43685">
    <property type="entry name" value="GLYCOSYLTRANSFERASE"/>
    <property type="match status" value="1"/>
</dbReference>
<dbReference type="EC" id="2.4.-.-" evidence="2"/>
<proteinExistence type="predicted"/>
<evidence type="ECO:0000313" key="3">
    <source>
        <dbReference type="Proteomes" id="UP000811899"/>
    </source>
</evidence>
<dbReference type="RefSeq" id="WP_214171305.1">
    <property type="nucleotide sequence ID" value="NZ_JAHCVJ010000003.1"/>
</dbReference>
<name>A0AAW4L928_9BACT</name>
<comment type="caution">
    <text evidence="2">The sequence shown here is derived from an EMBL/GenBank/DDBJ whole genome shotgun (WGS) entry which is preliminary data.</text>
</comment>
<evidence type="ECO:0000313" key="2">
    <source>
        <dbReference type="EMBL" id="MBT0664539.1"/>
    </source>
</evidence>
<dbReference type="AlphaFoldDB" id="A0AAW4L928"/>
<organism evidence="2 3">
    <name type="scientific">Geoanaerobacter pelophilus</name>
    <dbReference type="NCBI Taxonomy" id="60036"/>
    <lineage>
        <taxon>Bacteria</taxon>
        <taxon>Pseudomonadati</taxon>
        <taxon>Thermodesulfobacteriota</taxon>
        <taxon>Desulfuromonadia</taxon>
        <taxon>Geobacterales</taxon>
        <taxon>Geobacteraceae</taxon>
        <taxon>Geoanaerobacter</taxon>
    </lineage>
</organism>
<dbReference type="GO" id="GO:0016757">
    <property type="term" value="F:glycosyltransferase activity"/>
    <property type="evidence" value="ECO:0007669"/>
    <property type="project" value="UniProtKB-KW"/>
</dbReference>
<sequence length="351" mass="39486">MAGHYKVRDVLEDARLEQTRTAAPLVSVVVTSFNYASYVTDCLSSIACQDYPFFHVVVVDDCSTDESVRVIKDFIDSSAGGERFELVCHDQNKGQLGAFKTGLAHARGSFVTYVDADDLLLGDFISSHVRIHLGMEPVAFTSSDQYQINERSEILSGHHADLQAKGKFRFIGPRSLHRPFWLWATTSSMMFRKAVLELVMPDTIDHFRICADNYISHFANLVGGSLLLPEVHGCYRRHGMNCFSSNSLVGGCHPTGNMKHHPSHDLVRQTILDTLIRKHEEFSAVLSEGGYEGLLARTVIGWEIYRVSRINDSFNRERSPFFPLKISLQSFSIRLSTKIHQVTAFAKNVLR</sequence>
<keyword evidence="2" id="KW-0328">Glycosyltransferase</keyword>
<dbReference type="InterPro" id="IPR001173">
    <property type="entry name" value="Glyco_trans_2-like"/>
</dbReference>
<protein>
    <submittedName>
        <fullName evidence="2">Glycosyltransferase</fullName>
        <ecNumber evidence="2">2.4.-.-</ecNumber>
    </submittedName>
</protein>
<dbReference type="Proteomes" id="UP000811899">
    <property type="component" value="Unassembled WGS sequence"/>
</dbReference>
<reference evidence="2 3" key="1">
    <citation type="submission" date="2021-05" db="EMBL/GenBank/DDBJ databases">
        <title>The draft genome of Geobacter pelophilus DSM 12255.</title>
        <authorList>
            <person name="Xu Z."/>
            <person name="Masuda Y."/>
            <person name="Itoh H."/>
            <person name="Senoo K."/>
        </authorList>
    </citation>
    <scope>NUCLEOTIDE SEQUENCE [LARGE SCALE GENOMIC DNA]</scope>
    <source>
        <strain evidence="2 3">DSM 12255</strain>
    </source>
</reference>
<dbReference type="Gene3D" id="3.90.550.10">
    <property type="entry name" value="Spore Coat Polysaccharide Biosynthesis Protein SpsA, Chain A"/>
    <property type="match status" value="1"/>
</dbReference>
<feature type="domain" description="Glycosyltransferase 2-like" evidence="1">
    <location>
        <begin position="27"/>
        <end position="194"/>
    </location>
</feature>
<dbReference type="EMBL" id="JAHCVJ010000003">
    <property type="protein sequence ID" value="MBT0664539.1"/>
    <property type="molecule type" value="Genomic_DNA"/>
</dbReference>
<gene>
    <name evidence="2" type="ORF">KI809_09535</name>
</gene>
<evidence type="ECO:0000259" key="1">
    <source>
        <dbReference type="Pfam" id="PF00535"/>
    </source>
</evidence>
<dbReference type="InterPro" id="IPR050834">
    <property type="entry name" value="Glycosyltransf_2"/>
</dbReference>
<dbReference type="SUPFAM" id="SSF53448">
    <property type="entry name" value="Nucleotide-diphospho-sugar transferases"/>
    <property type="match status" value="1"/>
</dbReference>
<dbReference type="InterPro" id="IPR029044">
    <property type="entry name" value="Nucleotide-diphossugar_trans"/>
</dbReference>
<keyword evidence="3" id="KW-1185">Reference proteome</keyword>
<keyword evidence="2" id="KW-0808">Transferase</keyword>
<accession>A0AAW4L928</accession>
<dbReference type="Pfam" id="PF00535">
    <property type="entry name" value="Glycos_transf_2"/>
    <property type="match status" value="1"/>
</dbReference>
<dbReference type="PANTHER" id="PTHR43685:SF11">
    <property type="entry name" value="GLYCOSYLTRANSFERASE TAGX-RELATED"/>
    <property type="match status" value="1"/>
</dbReference>